<dbReference type="Proteomes" id="UP000184251">
    <property type="component" value="Unassembled WGS sequence"/>
</dbReference>
<feature type="coiled-coil region" evidence="1">
    <location>
        <begin position="97"/>
        <end position="143"/>
    </location>
</feature>
<gene>
    <name evidence="2" type="ORF">SAMN02746064_00072</name>
</gene>
<keyword evidence="1" id="KW-0175">Coiled coil</keyword>
<accession>A0A1M4S5C3</accession>
<dbReference type="RefSeq" id="WP_073269081.1">
    <property type="nucleotide sequence ID" value="NZ_FQTU01000001.1"/>
</dbReference>
<proteinExistence type="predicted"/>
<sequence>MKIIALLNELESILHEGTHVPFSSRVMVNTEEALEIIQEIMHSLPDEIKQAQWIKEERKKILLEAQKESEKILNDAESKIRSMVDENQITQSAYLEAQEIRKKAEEISREIRKSTNDYADSILKNLQMQIKELSETIEDNRKQLKGK</sequence>
<dbReference type="OrthoDB" id="1690557at2"/>
<reference evidence="2 3" key="1">
    <citation type="submission" date="2016-11" db="EMBL/GenBank/DDBJ databases">
        <authorList>
            <person name="Jaros S."/>
            <person name="Januszkiewicz K."/>
            <person name="Wedrychowicz H."/>
        </authorList>
    </citation>
    <scope>NUCLEOTIDE SEQUENCE [LARGE SCALE GENOMIC DNA]</scope>
    <source>
        <strain evidence="2 3">DSM 14828</strain>
    </source>
</reference>
<dbReference type="EMBL" id="FQTU01000001">
    <property type="protein sequence ID" value="SHE27406.1"/>
    <property type="molecule type" value="Genomic_DNA"/>
</dbReference>
<keyword evidence="3" id="KW-1185">Reference proteome</keyword>
<protein>
    <recommendedName>
        <fullName evidence="4">ATPase</fullName>
    </recommendedName>
</protein>
<organism evidence="2 3">
    <name type="scientific">Alkalibacter saccharofermentans DSM 14828</name>
    <dbReference type="NCBI Taxonomy" id="1120975"/>
    <lineage>
        <taxon>Bacteria</taxon>
        <taxon>Bacillati</taxon>
        <taxon>Bacillota</taxon>
        <taxon>Clostridia</taxon>
        <taxon>Eubacteriales</taxon>
        <taxon>Eubacteriaceae</taxon>
        <taxon>Alkalibacter</taxon>
    </lineage>
</organism>
<evidence type="ECO:0000313" key="3">
    <source>
        <dbReference type="Proteomes" id="UP000184251"/>
    </source>
</evidence>
<evidence type="ECO:0008006" key="4">
    <source>
        <dbReference type="Google" id="ProtNLM"/>
    </source>
</evidence>
<evidence type="ECO:0000256" key="1">
    <source>
        <dbReference type="SAM" id="Coils"/>
    </source>
</evidence>
<dbReference type="AlphaFoldDB" id="A0A1M4S5C3"/>
<evidence type="ECO:0000313" key="2">
    <source>
        <dbReference type="EMBL" id="SHE27406.1"/>
    </source>
</evidence>
<dbReference type="STRING" id="1120975.SAMN02746064_00072"/>
<name>A0A1M4S5C3_9FIRM</name>